<gene>
    <name evidence="5" type="ORF">H8S23_04385</name>
</gene>
<name>A0A923I5K8_9FIRM</name>
<dbReference type="InterPro" id="IPR009014">
    <property type="entry name" value="Transketo_C/PFOR_II"/>
</dbReference>
<accession>A0A923I5K8</accession>
<evidence type="ECO:0000259" key="4">
    <source>
        <dbReference type="SMART" id="SM00861"/>
    </source>
</evidence>
<proteinExistence type="inferred from homology"/>
<evidence type="ECO:0000256" key="3">
    <source>
        <dbReference type="ARBA" id="ARBA00023052"/>
    </source>
</evidence>
<dbReference type="Proteomes" id="UP000659630">
    <property type="component" value="Unassembled WGS sequence"/>
</dbReference>
<organism evidence="5 6">
    <name type="scientific">Anaerofilum hominis</name>
    <dbReference type="NCBI Taxonomy" id="2763016"/>
    <lineage>
        <taxon>Bacteria</taxon>
        <taxon>Bacillati</taxon>
        <taxon>Bacillota</taxon>
        <taxon>Clostridia</taxon>
        <taxon>Eubacteriales</taxon>
        <taxon>Oscillospiraceae</taxon>
        <taxon>Anaerofilum</taxon>
    </lineage>
</organism>
<dbReference type="InterPro" id="IPR005475">
    <property type="entry name" value="Transketolase-like_Pyr-bd"/>
</dbReference>
<evidence type="ECO:0000256" key="2">
    <source>
        <dbReference type="ARBA" id="ARBA00007131"/>
    </source>
</evidence>
<dbReference type="CDD" id="cd07033">
    <property type="entry name" value="TPP_PYR_DXS_TK_like"/>
    <property type="match status" value="1"/>
</dbReference>
<comment type="caution">
    <text evidence="5">The sequence shown here is derived from an EMBL/GenBank/DDBJ whole genome shotgun (WGS) entry which is preliminary data.</text>
</comment>
<dbReference type="InterPro" id="IPR029061">
    <property type="entry name" value="THDP-binding"/>
</dbReference>
<feature type="domain" description="Transketolase-like pyrimidine-binding" evidence="4">
    <location>
        <begin position="4"/>
        <end position="169"/>
    </location>
</feature>
<keyword evidence="3" id="KW-0786">Thiamine pyrophosphate</keyword>
<dbReference type="SUPFAM" id="SSF52518">
    <property type="entry name" value="Thiamin diphosphate-binding fold (THDP-binding)"/>
    <property type="match status" value="1"/>
</dbReference>
<dbReference type="Gene3D" id="3.40.50.970">
    <property type="match status" value="1"/>
</dbReference>
<dbReference type="PANTHER" id="PTHR43825">
    <property type="entry name" value="PYRUVATE DEHYDROGENASE E1 COMPONENT"/>
    <property type="match status" value="1"/>
</dbReference>
<protein>
    <submittedName>
        <fullName evidence="5">Transketolase family protein</fullName>
    </submittedName>
</protein>
<dbReference type="EMBL" id="JACONZ010000001">
    <property type="protein sequence ID" value="MBC5580735.1"/>
    <property type="molecule type" value="Genomic_DNA"/>
</dbReference>
<dbReference type="InterPro" id="IPR033248">
    <property type="entry name" value="Transketolase_C"/>
</dbReference>
<dbReference type="SMART" id="SM00861">
    <property type="entry name" value="Transket_pyr"/>
    <property type="match status" value="1"/>
</dbReference>
<evidence type="ECO:0000313" key="6">
    <source>
        <dbReference type="Proteomes" id="UP000659630"/>
    </source>
</evidence>
<dbReference type="PANTHER" id="PTHR43825:SF1">
    <property type="entry name" value="TRANSKETOLASE-LIKE PYRIMIDINE-BINDING DOMAIN-CONTAINING PROTEIN"/>
    <property type="match status" value="1"/>
</dbReference>
<dbReference type="SUPFAM" id="SSF52922">
    <property type="entry name" value="TK C-terminal domain-like"/>
    <property type="match status" value="1"/>
</dbReference>
<dbReference type="FunFam" id="3.40.50.970:FF:000129">
    <property type="entry name" value="Transketolase"/>
    <property type="match status" value="1"/>
</dbReference>
<evidence type="ECO:0000256" key="1">
    <source>
        <dbReference type="ARBA" id="ARBA00001964"/>
    </source>
</evidence>
<dbReference type="InterPro" id="IPR051157">
    <property type="entry name" value="PDH/Transketolase"/>
</dbReference>
<dbReference type="Pfam" id="PF02780">
    <property type="entry name" value="Transketolase_C"/>
    <property type="match status" value="1"/>
</dbReference>
<comment type="cofactor">
    <cofactor evidence="1">
        <name>thiamine diphosphate</name>
        <dbReference type="ChEBI" id="CHEBI:58937"/>
    </cofactor>
</comment>
<dbReference type="Pfam" id="PF02779">
    <property type="entry name" value="Transket_pyr"/>
    <property type="match status" value="1"/>
</dbReference>
<keyword evidence="6" id="KW-1185">Reference proteome</keyword>
<dbReference type="RefSeq" id="WP_186887067.1">
    <property type="nucleotide sequence ID" value="NZ_JACONZ010000001.1"/>
</dbReference>
<reference evidence="5" key="1">
    <citation type="submission" date="2020-08" db="EMBL/GenBank/DDBJ databases">
        <title>Genome public.</title>
        <authorList>
            <person name="Liu C."/>
            <person name="Sun Q."/>
        </authorList>
    </citation>
    <scope>NUCLEOTIDE SEQUENCE</scope>
    <source>
        <strain evidence="5">BX8</strain>
    </source>
</reference>
<sequence length="311" mass="33019">MSVPANKQVICDVLKEEVQREPGIVVLCSDSRGSGSMTSFFDEYPDHSVEVGIAEQDLVTISAGLAASGKRPFAISPASFLAARSFEQIKIDVGYSHTNVKLVGISGGVSYGALGSSHHSAQDIAAVGALPGLRVYLPSDWQLTRSLTEHLVRDDEAAYIRVGRSASPQVYGAGELQFEMDRAVTVREGGDLTIIACGDAVYEAVCAADQLAGAGIRCRVLDMYCLKPLDAEAVLRAARETGRILTVEEHSIVGGLGSLVCQVTAQACPVPVKSLALPDSEIVTGSQREVYHYYGLDAEGICRAAREMMPA</sequence>
<evidence type="ECO:0000313" key="5">
    <source>
        <dbReference type="EMBL" id="MBC5580735.1"/>
    </source>
</evidence>
<dbReference type="Gene3D" id="3.40.50.920">
    <property type="match status" value="1"/>
</dbReference>
<dbReference type="AlphaFoldDB" id="A0A923I5K8"/>
<comment type="similarity">
    <text evidence="2">Belongs to the transketolase family.</text>
</comment>